<dbReference type="InterPro" id="IPR011852">
    <property type="entry name" value="TRAP_TAXI"/>
</dbReference>
<proteinExistence type="predicted"/>
<sequence length="417" mass="43179">MTGPARPTTRRTVLRAALGAAGTGLLAGSAAADARHADSGPKGDLRIATGEPDGFYAAFGRLLAAQVTAAYPRLSCEVVNSEGSVANVRLLQARRADVAPALSDLAWAAYGGTAPFDRRVPLRAIGRVYENYFQLAVRSEAPIHTVADLAGRTVSLGAPASGGAVLGDRLLRVAGLTPGTDVRVRHLLMPQAARAMRAGAIDALLVAGGVPLPVLSGLDTRPGIRLLPLSGLLPRLRAGLGPAGSGLEAVTVPAGAYGRNPEVPTIGVANLLLCRPGLPVPVASALTHVLVRRAGRLVPAPALGTQFLDRPQPDLHGRRPPASGGGRRLSRTARLTTRLRRSSSRRLVPRQATFAPSRRPVRPLAAPAESQVHPARGLPAGTPPSSSSRGYPQSTHRTPLLDGQTLPAGALGSRPWP</sequence>
<dbReference type="Pfam" id="PF16868">
    <property type="entry name" value="NMT1_3"/>
    <property type="match status" value="1"/>
</dbReference>
<reference evidence="3" key="1">
    <citation type="journal article" date="2015" name="Genome Announc.">
        <title>Draft Genome Sequence of Thiostrepton-Producing Streptomyces azureus ATCC 14921.</title>
        <authorList>
            <person name="Sakihara K."/>
            <person name="Maeda J."/>
            <person name="Tashiro K."/>
            <person name="Fujino Y."/>
            <person name="Kuhara S."/>
            <person name="Ohshima T."/>
            <person name="Ogata S."/>
            <person name="Doi K."/>
        </authorList>
    </citation>
    <scope>NUCLEOTIDE SEQUENCE [LARGE SCALE GENOMIC DNA]</scope>
    <source>
        <strain evidence="3">ATCC14921</strain>
    </source>
</reference>
<dbReference type="Proteomes" id="UP000053859">
    <property type="component" value="Unassembled WGS sequence"/>
</dbReference>
<keyword evidence="2" id="KW-0732">Signal</keyword>
<evidence type="ECO:0000313" key="3">
    <source>
        <dbReference type="EMBL" id="GAP46686.1"/>
    </source>
</evidence>
<keyword evidence="4" id="KW-1185">Reference proteome</keyword>
<evidence type="ECO:0000256" key="2">
    <source>
        <dbReference type="SAM" id="SignalP"/>
    </source>
</evidence>
<evidence type="ECO:0000256" key="1">
    <source>
        <dbReference type="SAM" id="MobiDB-lite"/>
    </source>
</evidence>
<protein>
    <submittedName>
        <fullName evidence="3">TRAP transporter solute receptor TAXI family protein</fullName>
    </submittedName>
</protein>
<feature type="chain" id="PRO_5039318352" evidence="2">
    <location>
        <begin position="33"/>
        <end position="417"/>
    </location>
</feature>
<dbReference type="SUPFAM" id="SSF53850">
    <property type="entry name" value="Periplasmic binding protein-like II"/>
    <property type="match status" value="1"/>
</dbReference>
<dbReference type="Gene3D" id="3.40.190.10">
    <property type="entry name" value="Periplasmic binding protein-like II"/>
    <property type="match status" value="2"/>
</dbReference>
<feature type="signal peptide" evidence="2">
    <location>
        <begin position="1"/>
        <end position="32"/>
    </location>
</feature>
<evidence type="ECO:0000313" key="4">
    <source>
        <dbReference type="Proteomes" id="UP000053859"/>
    </source>
</evidence>
<dbReference type="NCBIfam" id="TIGR02122">
    <property type="entry name" value="TRAP_TAXI"/>
    <property type="match status" value="1"/>
</dbReference>
<feature type="region of interest" description="Disordered" evidence="1">
    <location>
        <begin position="304"/>
        <end position="417"/>
    </location>
</feature>
<dbReference type="PATRIC" id="fig|146537.3.peg.1502"/>
<keyword evidence="3" id="KW-0675">Receptor</keyword>
<dbReference type="PANTHER" id="PTHR42941:SF1">
    <property type="entry name" value="SLL1037 PROTEIN"/>
    <property type="match status" value="1"/>
</dbReference>
<feature type="compositionally biased region" description="Polar residues" evidence="1">
    <location>
        <begin position="383"/>
        <end position="397"/>
    </location>
</feature>
<feature type="compositionally biased region" description="Basic residues" evidence="1">
    <location>
        <begin position="337"/>
        <end position="348"/>
    </location>
</feature>
<dbReference type="AlphaFoldDB" id="A0A0K8PFM1"/>
<accession>A0A0K8PFM1</accession>
<dbReference type="RefSeq" id="WP_330219299.1">
    <property type="nucleotide sequence ID" value="NZ_DF968219.1"/>
</dbReference>
<dbReference type="PANTHER" id="PTHR42941">
    <property type="entry name" value="SLL1037 PROTEIN"/>
    <property type="match status" value="1"/>
</dbReference>
<organism evidence="3 4">
    <name type="scientific">Streptomyces azureus</name>
    <dbReference type="NCBI Taxonomy" id="146537"/>
    <lineage>
        <taxon>Bacteria</taxon>
        <taxon>Bacillati</taxon>
        <taxon>Actinomycetota</taxon>
        <taxon>Actinomycetes</taxon>
        <taxon>Kitasatosporales</taxon>
        <taxon>Streptomycetaceae</taxon>
        <taxon>Streptomyces</taxon>
    </lineage>
</organism>
<name>A0A0K8PFM1_STRAJ</name>
<dbReference type="EMBL" id="DF968219">
    <property type="protein sequence ID" value="GAP46686.1"/>
    <property type="molecule type" value="Genomic_DNA"/>
</dbReference>
<dbReference type="InterPro" id="IPR006311">
    <property type="entry name" value="TAT_signal"/>
</dbReference>
<dbReference type="PROSITE" id="PS51318">
    <property type="entry name" value="TAT"/>
    <property type="match status" value="1"/>
</dbReference>
<gene>
    <name evidence="3" type="ORF">SAZU_1423</name>
</gene>